<keyword evidence="1" id="KW-0677">Repeat</keyword>
<organism evidence="5 6">
    <name type="scientific">Clytia hemisphaerica</name>
    <dbReference type="NCBI Taxonomy" id="252671"/>
    <lineage>
        <taxon>Eukaryota</taxon>
        <taxon>Metazoa</taxon>
        <taxon>Cnidaria</taxon>
        <taxon>Hydrozoa</taxon>
        <taxon>Hydroidolina</taxon>
        <taxon>Leptothecata</taxon>
        <taxon>Obeliida</taxon>
        <taxon>Clytiidae</taxon>
        <taxon>Clytia</taxon>
    </lineage>
</organism>
<feature type="repeat" description="ANK" evidence="3">
    <location>
        <begin position="179"/>
        <end position="211"/>
    </location>
</feature>
<feature type="region of interest" description="Disordered" evidence="4">
    <location>
        <begin position="220"/>
        <end position="239"/>
    </location>
</feature>
<evidence type="ECO:0000256" key="4">
    <source>
        <dbReference type="SAM" id="MobiDB-lite"/>
    </source>
</evidence>
<evidence type="ECO:0000313" key="5">
    <source>
        <dbReference type="EnsemblMetazoa" id="CLYHEMP017953.1"/>
    </source>
</evidence>
<evidence type="ECO:0000256" key="2">
    <source>
        <dbReference type="ARBA" id="ARBA00023043"/>
    </source>
</evidence>
<proteinExistence type="predicted"/>
<dbReference type="PANTHER" id="PTHR24123">
    <property type="entry name" value="ANKYRIN REPEAT-CONTAINING"/>
    <property type="match status" value="1"/>
</dbReference>
<keyword evidence="2 3" id="KW-0040">ANK repeat</keyword>
<dbReference type="PROSITE" id="PS50297">
    <property type="entry name" value="ANK_REP_REGION"/>
    <property type="match status" value="1"/>
</dbReference>
<dbReference type="SUPFAM" id="SSF48403">
    <property type="entry name" value="Ankyrin repeat"/>
    <property type="match status" value="1"/>
</dbReference>
<feature type="repeat" description="ANK" evidence="3">
    <location>
        <begin position="146"/>
        <end position="178"/>
    </location>
</feature>
<accession>A0A7M5X4U7</accession>
<dbReference type="Pfam" id="PF12796">
    <property type="entry name" value="Ank_2"/>
    <property type="match status" value="1"/>
</dbReference>
<dbReference type="AlphaFoldDB" id="A0A7M5X4U7"/>
<dbReference type="Gene3D" id="1.25.40.20">
    <property type="entry name" value="Ankyrin repeat-containing domain"/>
    <property type="match status" value="1"/>
</dbReference>
<dbReference type="Proteomes" id="UP000594262">
    <property type="component" value="Unplaced"/>
</dbReference>
<evidence type="ECO:0000313" key="6">
    <source>
        <dbReference type="Proteomes" id="UP000594262"/>
    </source>
</evidence>
<dbReference type="InterPro" id="IPR051165">
    <property type="entry name" value="Multifunctional_ANK_Repeat"/>
</dbReference>
<name>A0A7M5X4U7_9CNID</name>
<reference evidence="5" key="1">
    <citation type="submission" date="2021-01" db="UniProtKB">
        <authorList>
            <consortium name="EnsemblMetazoa"/>
        </authorList>
    </citation>
    <scope>IDENTIFICATION</scope>
</reference>
<keyword evidence="6" id="KW-1185">Reference proteome</keyword>
<dbReference type="SMART" id="SM00248">
    <property type="entry name" value="ANK"/>
    <property type="match status" value="2"/>
</dbReference>
<dbReference type="OrthoDB" id="340620at2759"/>
<dbReference type="EnsemblMetazoa" id="CLYHEMT017953.1">
    <property type="protein sequence ID" value="CLYHEMP017953.1"/>
    <property type="gene ID" value="CLYHEMG017953"/>
</dbReference>
<dbReference type="InterPro" id="IPR036770">
    <property type="entry name" value="Ankyrin_rpt-contain_sf"/>
</dbReference>
<dbReference type="InterPro" id="IPR002110">
    <property type="entry name" value="Ankyrin_rpt"/>
</dbReference>
<dbReference type="PANTHER" id="PTHR24123:SF33">
    <property type="entry name" value="PROTEIN HOS4"/>
    <property type="match status" value="1"/>
</dbReference>
<protein>
    <submittedName>
        <fullName evidence="5">Uncharacterized protein</fullName>
    </submittedName>
</protein>
<evidence type="ECO:0000256" key="1">
    <source>
        <dbReference type="ARBA" id="ARBA00022737"/>
    </source>
</evidence>
<sequence>MIGYEKNGIINESDYDDVISDEEAGERYSQSYRRTKSYPEELIRGGIKQINGSIPQMMKMLNSIPQIVIQPQTDDEESEVDSIHEDEEEEYIRLAALRSRNNSKRLKSCGQVQSALVVMAIKDNDSIQLWRLLSRKDVDVSEFDGAGMQPVHYACLFGNLEMLKIVIQNEGNINELTKSEDSCLDIAVREGNFEVAQYLVSKGAKIKSIVNGMMGEKRNKRTFDGAKKNRRKLSNSNEI</sequence>
<evidence type="ECO:0000256" key="3">
    <source>
        <dbReference type="PROSITE-ProRule" id="PRU00023"/>
    </source>
</evidence>
<dbReference type="PROSITE" id="PS50088">
    <property type="entry name" value="ANK_REPEAT"/>
    <property type="match status" value="2"/>
</dbReference>